<evidence type="ECO:0000259" key="7">
    <source>
        <dbReference type="PROSITE" id="PS50157"/>
    </source>
</evidence>
<evidence type="ECO:0000256" key="1">
    <source>
        <dbReference type="ARBA" id="ARBA00010144"/>
    </source>
</evidence>
<feature type="domain" description="C2H2-type" evidence="7">
    <location>
        <begin position="329"/>
        <end position="362"/>
    </location>
</feature>
<dbReference type="EMBL" id="CADCXW020000015">
    <property type="protein sequence ID" value="CAD1548696.1"/>
    <property type="molecule type" value="Genomic_DNA"/>
</dbReference>
<evidence type="ECO:0000256" key="3">
    <source>
        <dbReference type="ARBA" id="ARBA00022771"/>
    </source>
</evidence>
<feature type="compositionally biased region" description="Polar residues" evidence="6">
    <location>
        <begin position="104"/>
        <end position="130"/>
    </location>
</feature>
<evidence type="ECO:0000256" key="5">
    <source>
        <dbReference type="PROSITE-ProRule" id="PRU00042"/>
    </source>
</evidence>
<sequence length="463" mass="47667">MDAKQSPLAMLAKTCSQIGADPPTSKSLLAPLDKSSKTSVSKASVESREKSSPVAPAESAPKSSFKPYESCLGREKAPSPEEQQRAASSHSASGRSRTPGSGKRCSSNQSASSRAMTPQGRKTATPNNDQPTRDSPASRTSTSTTATDVTVTQVSSNSTQQSKYSPSTLAGEMKDMASLGTYKPPTSIPSTSYLGYPPMDAITSSLVSQHHAALKNGLAGNPYLNYARMKSASGADSLVPACRDPYCTGCQLNSHLLGSSAAAAAANSSKIPISSASTPTSSCPAGCAQCDHKTSIAPNAFGPMSVHNSVAAAYAHAQFAALAASHMPYVCNWIASDTYCGKRFGTSDELLQHLRSHTSASASDPAAAATALSLLTQPTLPSTHPLFSRTYPTPPISPLATARYHPYGKPGPLLPPALSGLGLSLPHPHSAAAAAAAVGLSPYFSPYPFYGGPRLGAASGMHP</sequence>
<dbReference type="PROSITE" id="PS50157">
    <property type="entry name" value="ZINC_FINGER_C2H2_2"/>
    <property type="match status" value="1"/>
</dbReference>
<accession>A0A6V7J8L3</accession>
<feature type="compositionally biased region" description="Low complexity" evidence="6">
    <location>
        <begin position="85"/>
        <end position="97"/>
    </location>
</feature>
<keyword evidence="4" id="KW-0862">Zinc</keyword>
<evidence type="ECO:0000256" key="6">
    <source>
        <dbReference type="SAM" id="MobiDB-lite"/>
    </source>
</evidence>
<evidence type="ECO:0000256" key="4">
    <source>
        <dbReference type="ARBA" id="ARBA00022833"/>
    </source>
</evidence>
<evidence type="ECO:0000313" key="8">
    <source>
        <dbReference type="EMBL" id="CAD1548696.1"/>
    </source>
</evidence>
<dbReference type="GO" id="GO:0008270">
    <property type="term" value="F:zinc ion binding"/>
    <property type="evidence" value="ECO:0007669"/>
    <property type="project" value="UniProtKB-KW"/>
</dbReference>
<keyword evidence="3 5" id="KW-0863">Zinc-finger</keyword>
<dbReference type="GO" id="GO:0005634">
    <property type="term" value="C:nucleus"/>
    <property type="evidence" value="ECO:0007669"/>
    <property type="project" value="TreeGrafter"/>
</dbReference>
<dbReference type="InterPro" id="IPR013087">
    <property type="entry name" value="Znf_C2H2_type"/>
</dbReference>
<reference evidence="8" key="1">
    <citation type="submission" date="2020-07" db="EMBL/GenBank/DDBJ databases">
        <authorList>
            <person name="Ferguson B K."/>
        </authorList>
    </citation>
    <scope>NUCLEOTIDE SEQUENCE</scope>
    <source>
        <strain evidence="8">L06</strain>
    </source>
</reference>
<evidence type="ECO:0000256" key="2">
    <source>
        <dbReference type="ARBA" id="ARBA00022723"/>
    </source>
</evidence>
<keyword evidence="2" id="KW-0479">Metal-binding</keyword>
<proteinExistence type="inferred from homology"/>
<dbReference type="AlphaFoldDB" id="A0A6V7J8L3"/>
<comment type="similarity">
    <text evidence="1">Belongs to the Elbow/Noc family.</text>
</comment>
<dbReference type="GO" id="GO:0045892">
    <property type="term" value="P:negative regulation of DNA-templated transcription"/>
    <property type="evidence" value="ECO:0007669"/>
    <property type="project" value="TreeGrafter"/>
</dbReference>
<dbReference type="InterPro" id="IPR051520">
    <property type="entry name" value="Elbow/Noc_ZnFinger"/>
</dbReference>
<dbReference type="PANTHER" id="PTHR12522:SF4">
    <property type="entry name" value="ZINC FINGER PROTEIN ELBOW"/>
    <property type="match status" value="1"/>
</dbReference>
<organism evidence="8">
    <name type="scientific">Bracon brevicornis</name>
    <dbReference type="NCBI Taxonomy" id="1563983"/>
    <lineage>
        <taxon>Eukaryota</taxon>
        <taxon>Metazoa</taxon>
        <taxon>Ecdysozoa</taxon>
        <taxon>Arthropoda</taxon>
        <taxon>Hexapoda</taxon>
        <taxon>Insecta</taxon>
        <taxon>Pterygota</taxon>
        <taxon>Neoptera</taxon>
        <taxon>Endopterygota</taxon>
        <taxon>Hymenoptera</taxon>
        <taxon>Apocrita</taxon>
        <taxon>Ichneumonoidea</taxon>
        <taxon>Braconidae</taxon>
        <taxon>Braconinae</taxon>
        <taxon>Bracon</taxon>
    </lineage>
</organism>
<dbReference type="Gene3D" id="3.30.160.60">
    <property type="entry name" value="Classic Zinc Finger"/>
    <property type="match status" value="1"/>
</dbReference>
<feature type="compositionally biased region" description="Basic and acidic residues" evidence="6">
    <location>
        <begin position="72"/>
        <end position="84"/>
    </location>
</feature>
<name>A0A6V7J8L3_9HYME</name>
<dbReference type="PANTHER" id="PTHR12522">
    <property type="entry name" value="ZINC-FINGER PROTEIN NOLZ1-RELATED"/>
    <property type="match status" value="1"/>
</dbReference>
<gene>
    <name evidence="8" type="ORF">BBRV_LOCUS46581</name>
</gene>
<feature type="compositionally biased region" description="Low complexity" evidence="6">
    <location>
        <begin position="133"/>
        <end position="162"/>
    </location>
</feature>
<protein>
    <recommendedName>
        <fullName evidence="7">C2H2-type domain-containing protein</fullName>
    </recommendedName>
</protein>
<feature type="region of interest" description="Disordered" evidence="6">
    <location>
        <begin position="16"/>
        <end position="168"/>
    </location>
</feature>